<dbReference type="Proteomes" id="UP000024547">
    <property type="component" value="Unassembled WGS sequence"/>
</dbReference>
<dbReference type="SUPFAM" id="SSF55073">
    <property type="entry name" value="Nucleotide cyclase"/>
    <property type="match status" value="1"/>
</dbReference>
<proteinExistence type="predicted"/>
<name>A0A059DXE5_9PROT</name>
<accession>A0A059DXE5</accession>
<dbReference type="RefSeq" id="WP_035555160.1">
    <property type="nucleotide sequence ID" value="NZ_CP051254.1"/>
</dbReference>
<evidence type="ECO:0000313" key="1">
    <source>
        <dbReference type="EMBL" id="KCZ58033.1"/>
    </source>
</evidence>
<gene>
    <name evidence="1" type="ORF">HY36_11030</name>
</gene>
<evidence type="ECO:0000313" key="2">
    <source>
        <dbReference type="Proteomes" id="UP000024547"/>
    </source>
</evidence>
<keyword evidence="2" id="KW-1185">Reference proteome</keyword>
<dbReference type="PATRIC" id="fig|1280948.3.peg.3327"/>
<evidence type="ECO:0008006" key="3">
    <source>
        <dbReference type="Google" id="ProtNLM"/>
    </source>
</evidence>
<sequence length="398" mass="42890">MIMSRLKVGRVRPFKADAPLSCQSTDALLIDTASIDNDILDEAIAQIGASLRPVMVLGDASVASCFENAVVIPRDRDLPVLRGRLEAISRRTNRLSELKLRTESASAFGIALPLPTFEVVPDILYLGDGSARFLALQANLAEHGMSLTAAFSVRTAADYAEQKQFSAILIDVTQESQHLDQIAGWLSKLASTFSDVPLLGLVGEGLFPSPTFHDLISCLSHVFDHTVDARELAKHVELYGRRDAGCGATAENAANVPEFLDGDTKLFSEQFLRTHLSKQIAFSKEYGTTLSLLALADPNGAGLTSDERKQVAQLLLSALRESDLPSLLGSDAFVISLPATGYKGAVLISERIMQSLASSSPKLAQQLGWRIAEARAYHDAPVLLSEVTSGVFQQNRVG</sequence>
<dbReference type="eggNOG" id="COG3706">
    <property type="taxonomic scope" value="Bacteria"/>
</dbReference>
<dbReference type="OrthoDB" id="7617825at2"/>
<dbReference type="InterPro" id="IPR043128">
    <property type="entry name" value="Rev_trsase/Diguanyl_cyclase"/>
</dbReference>
<protein>
    <recommendedName>
        <fullName evidence="3">GGDEF domain-containing protein</fullName>
    </recommendedName>
</protein>
<organism evidence="1 2">
    <name type="scientific">Hyphomonas atlantica</name>
    <dbReference type="NCBI Taxonomy" id="1280948"/>
    <lineage>
        <taxon>Bacteria</taxon>
        <taxon>Pseudomonadati</taxon>
        <taxon>Pseudomonadota</taxon>
        <taxon>Alphaproteobacteria</taxon>
        <taxon>Hyphomonadales</taxon>
        <taxon>Hyphomonadaceae</taxon>
        <taxon>Hyphomonas</taxon>
    </lineage>
</organism>
<dbReference type="InterPro" id="IPR029787">
    <property type="entry name" value="Nucleotide_cyclase"/>
</dbReference>
<reference evidence="1 2" key="1">
    <citation type="journal article" date="2014" name="Antonie Van Leeuwenhoek">
        <title>Hyphomonas beringensis sp. nov. and Hyphomonas chukchiensis sp. nov., isolated from surface seawater of the Bering Sea and Chukchi Sea.</title>
        <authorList>
            <person name="Li C."/>
            <person name="Lai Q."/>
            <person name="Li G."/>
            <person name="Dong C."/>
            <person name="Wang J."/>
            <person name="Liao Y."/>
            <person name="Shao Z."/>
        </authorList>
    </citation>
    <scope>NUCLEOTIDE SEQUENCE [LARGE SCALE GENOMIC DNA]</scope>
    <source>
        <strain evidence="1 2">22II1-22F38</strain>
    </source>
</reference>
<dbReference type="STRING" id="1280948.HY36_11030"/>
<dbReference type="GeneID" id="92500960"/>
<comment type="caution">
    <text evidence="1">The sequence shown here is derived from an EMBL/GenBank/DDBJ whole genome shotgun (WGS) entry which is preliminary data.</text>
</comment>
<dbReference type="AlphaFoldDB" id="A0A059DXE5"/>
<dbReference type="Gene3D" id="3.30.70.270">
    <property type="match status" value="1"/>
</dbReference>
<dbReference type="EMBL" id="AWFH01000062">
    <property type="protein sequence ID" value="KCZ58033.1"/>
    <property type="molecule type" value="Genomic_DNA"/>
</dbReference>